<keyword evidence="2" id="KW-0808">Transferase</keyword>
<dbReference type="EMBL" id="ACGJ01002924">
    <property type="protein sequence ID" value="EES98517.1"/>
    <property type="molecule type" value="Genomic_DNA"/>
</dbReference>
<reference evidence="7 8" key="1">
    <citation type="journal article" date="2009" name="PLoS Pathog.">
        <title>Draft genome sequencing of giardia intestinalis assemblage B isolate GS: is human giardiasis caused by two different species?</title>
        <authorList>
            <person name="Franzen O."/>
            <person name="Jerlstrom-Hultqvist J."/>
            <person name="Castro E."/>
            <person name="Sherwood E."/>
            <person name="Ankarklev J."/>
            <person name="Reiner D.S."/>
            <person name="Palm D."/>
            <person name="Andersson J.O."/>
            <person name="Andersson B."/>
            <person name="Svard S.G."/>
        </authorList>
    </citation>
    <scope>NUCLEOTIDE SEQUENCE [LARGE SCALE GENOMIC DNA]</scope>
    <source>
        <strain evidence="8">ATCC 50581 / GS clone H7</strain>
    </source>
</reference>
<keyword evidence="4 7" id="KW-0418">Kinase</keyword>
<dbReference type="OMA" id="LCQRMLS"/>
<dbReference type="InterPro" id="IPR011009">
    <property type="entry name" value="Kinase-like_dom_sf"/>
</dbReference>
<gene>
    <name evidence="7" type="ORF">GL50581_4249</name>
</gene>
<sequence length="289" mass="32355">MKSLDNLLCTETIWLGAHSVIYRAIDPAANELYAVKETDCSELGEDSIYLYMLRQEGPLLDSLEHPNIASPVMYSADHDNKILWLVLPLYKQGPLFDVLERFRKSNTLPSAPFVYAVTRAISKALQYLHTSATLGEHTGILHRNLTSKSIFFTDNGVILLSGFDFACPLALLADKEQLQIHGSRAYAPPELEDGPLTTACDVWALGCLMYEMCTCTLLFVDSVQESRRFHSSDIALQTVELSRLCQRMLSIDPMKRITISEILADQYVCNASETVLSFLPARNFPPCIL</sequence>
<evidence type="ECO:0000313" key="8">
    <source>
        <dbReference type="Proteomes" id="UP000002488"/>
    </source>
</evidence>
<accession>C6LZL7</accession>
<name>C6LZL7_GIAIB</name>
<dbReference type="GO" id="GO:0005524">
    <property type="term" value="F:ATP binding"/>
    <property type="evidence" value="ECO:0007669"/>
    <property type="project" value="UniProtKB-KW"/>
</dbReference>
<dbReference type="EC" id="2.7.11.1" evidence="1"/>
<dbReference type="InterPro" id="IPR000719">
    <property type="entry name" value="Prot_kinase_dom"/>
</dbReference>
<evidence type="ECO:0000313" key="7">
    <source>
        <dbReference type="EMBL" id="EES98517.1"/>
    </source>
</evidence>
<evidence type="ECO:0000256" key="5">
    <source>
        <dbReference type="ARBA" id="ARBA00022840"/>
    </source>
</evidence>
<evidence type="ECO:0000256" key="3">
    <source>
        <dbReference type="ARBA" id="ARBA00022741"/>
    </source>
</evidence>
<dbReference type="SUPFAM" id="SSF56112">
    <property type="entry name" value="Protein kinase-like (PK-like)"/>
    <property type="match status" value="1"/>
</dbReference>
<keyword evidence="5" id="KW-0067">ATP-binding</keyword>
<dbReference type="CDD" id="cd00180">
    <property type="entry name" value="PKc"/>
    <property type="match status" value="1"/>
</dbReference>
<dbReference type="Gene3D" id="1.10.510.10">
    <property type="entry name" value="Transferase(Phosphotransferase) domain 1"/>
    <property type="match status" value="1"/>
</dbReference>
<evidence type="ECO:0000256" key="4">
    <source>
        <dbReference type="ARBA" id="ARBA00022777"/>
    </source>
</evidence>
<evidence type="ECO:0000259" key="6">
    <source>
        <dbReference type="PROSITE" id="PS50011"/>
    </source>
</evidence>
<dbReference type="PROSITE" id="PS50011">
    <property type="entry name" value="PROTEIN_KINASE_DOM"/>
    <property type="match status" value="1"/>
</dbReference>
<evidence type="ECO:0000256" key="2">
    <source>
        <dbReference type="ARBA" id="ARBA00022679"/>
    </source>
</evidence>
<dbReference type="Pfam" id="PF00069">
    <property type="entry name" value="Pkinase"/>
    <property type="match status" value="1"/>
</dbReference>
<dbReference type="PANTHER" id="PTHR43671:SF13">
    <property type="entry name" value="SERINE_THREONINE-PROTEIN KINASE NEK2"/>
    <property type="match status" value="1"/>
</dbReference>
<dbReference type="VEuPathDB" id="GiardiaDB:GL50581_4249"/>
<keyword evidence="3" id="KW-0547">Nucleotide-binding</keyword>
<dbReference type="GO" id="GO:0004674">
    <property type="term" value="F:protein serine/threonine kinase activity"/>
    <property type="evidence" value="ECO:0007669"/>
    <property type="project" value="UniProtKB-EC"/>
</dbReference>
<evidence type="ECO:0000256" key="1">
    <source>
        <dbReference type="ARBA" id="ARBA00012513"/>
    </source>
</evidence>
<feature type="domain" description="Protein kinase" evidence="6">
    <location>
        <begin position="7"/>
        <end position="268"/>
    </location>
</feature>
<comment type="caution">
    <text evidence="7">The sequence shown here is derived from an EMBL/GenBank/DDBJ whole genome shotgun (WGS) entry which is preliminary data.</text>
</comment>
<dbReference type="InterPro" id="IPR050660">
    <property type="entry name" value="NEK_Ser/Thr_kinase"/>
</dbReference>
<dbReference type="PANTHER" id="PTHR43671">
    <property type="entry name" value="SERINE/THREONINE-PROTEIN KINASE NEK"/>
    <property type="match status" value="1"/>
</dbReference>
<protein>
    <recommendedName>
        <fullName evidence="1">non-specific serine/threonine protein kinase</fullName>
        <ecNumber evidence="1">2.7.11.1</ecNumber>
    </recommendedName>
</protein>
<proteinExistence type="predicted"/>
<organism evidence="7 8">
    <name type="scientific">Giardia intestinalis (strain ATCC 50581 / GS clone H7)</name>
    <name type="common">Giardia lamblia</name>
    <dbReference type="NCBI Taxonomy" id="598745"/>
    <lineage>
        <taxon>Eukaryota</taxon>
        <taxon>Metamonada</taxon>
        <taxon>Diplomonadida</taxon>
        <taxon>Hexamitidae</taxon>
        <taxon>Giardiinae</taxon>
        <taxon>Giardia</taxon>
    </lineage>
</organism>
<dbReference type="OrthoDB" id="248923at2759"/>
<dbReference type="Proteomes" id="UP000002488">
    <property type="component" value="Unassembled WGS sequence"/>
</dbReference>
<dbReference type="AlphaFoldDB" id="C6LZL7"/>